<feature type="domain" description="TonB-dependent receptor plug" evidence="5">
    <location>
        <begin position="125"/>
        <end position="232"/>
    </location>
</feature>
<evidence type="ECO:0000256" key="3">
    <source>
        <dbReference type="SAM" id="Phobius"/>
    </source>
</evidence>
<protein>
    <submittedName>
        <fullName evidence="6">TonB-linked outer membrane protein, SusC/RagA family</fullName>
    </submittedName>
</protein>
<keyword evidence="1" id="KW-0813">Transport</keyword>
<dbReference type="Pfam" id="PF13715">
    <property type="entry name" value="CarbopepD_reg_2"/>
    <property type="match status" value="1"/>
</dbReference>
<keyword evidence="3" id="KW-1133">Transmembrane helix</keyword>
<dbReference type="InterPro" id="IPR000531">
    <property type="entry name" value="Beta-barrel_TonB"/>
</dbReference>
<proteinExistence type="inferred from homology"/>
<keyword evidence="2" id="KW-0798">TonB box</keyword>
<dbReference type="SUPFAM" id="SSF49464">
    <property type="entry name" value="Carboxypeptidase regulatory domain-like"/>
    <property type="match status" value="1"/>
</dbReference>
<dbReference type="InterPro" id="IPR037066">
    <property type="entry name" value="Plug_dom_sf"/>
</dbReference>
<evidence type="ECO:0000259" key="5">
    <source>
        <dbReference type="Pfam" id="PF07715"/>
    </source>
</evidence>
<feature type="transmembrane region" description="Helical" evidence="3">
    <location>
        <begin position="7"/>
        <end position="26"/>
    </location>
</feature>
<accession>A0A1M4THG1</accession>
<dbReference type="STRING" id="871325.SAMN05444349_102124"/>
<dbReference type="InterPro" id="IPR039426">
    <property type="entry name" value="TonB-dep_rcpt-like"/>
</dbReference>
<keyword evidence="1 3" id="KW-0812">Transmembrane</keyword>
<reference evidence="6 7" key="1">
    <citation type="submission" date="2016-11" db="EMBL/GenBank/DDBJ databases">
        <authorList>
            <person name="Jaros S."/>
            <person name="Januszkiewicz K."/>
            <person name="Wedrychowicz H."/>
        </authorList>
    </citation>
    <scope>NUCLEOTIDE SEQUENCE [LARGE SCALE GENOMIC DNA]</scope>
    <source>
        <strain evidence="6 7">DSM 26883</strain>
    </source>
</reference>
<dbReference type="Gene3D" id="2.170.130.10">
    <property type="entry name" value="TonB-dependent receptor, plug domain"/>
    <property type="match status" value="1"/>
</dbReference>
<keyword evidence="1" id="KW-0998">Cell outer membrane</keyword>
<dbReference type="InterPro" id="IPR012910">
    <property type="entry name" value="Plug_dom"/>
</dbReference>
<organism evidence="6 7">
    <name type="scientific">Bacteroides faecichinchillae</name>
    <dbReference type="NCBI Taxonomy" id="871325"/>
    <lineage>
        <taxon>Bacteria</taxon>
        <taxon>Pseudomonadati</taxon>
        <taxon>Bacteroidota</taxon>
        <taxon>Bacteroidia</taxon>
        <taxon>Bacteroidales</taxon>
        <taxon>Bacteroidaceae</taxon>
        <taxon>Bacteroides</taxon>
    </lineage>
</organism>
<keyword evidence="7" id="KW-1185">Reference proteome</keyword>
<dbReference type="NCBIfam" id="TIGR04057">
    <property type="entry name" value="SusC_RagA_signa"/>
    <property type="match status" value="1"/>
</dbReference>
<dbReference type="Proteomes" id="UP000184436">
    <property type="component" value="Unassembled WGS sequence"/>
</dbReference>
<dbReference type="RefSeq" id="WP_025073717.1">
    <property type="nucleotide sequence ID" value="NZ_FQVD01000002.1"/>
</dbReference>
<dbReference type="Pfam" id="PF07715">
    <property type="entry name" value="Plug"/>
    <property type="match status" value="1"/>
</dbReference>
<keyword evidence="1 2" id="KW-0472">Membrane</keyword>
<dbReference type="NCBIfam" id="TIGR04056">
    <property type="entry name" value="OMP_RagA_SusC"/>
    <property type="match status" value="1"/>
</dbReference>
<dbReference type="Pfam" id="PF00593">
    <property type="entry name" value="TonB_dep_Rec_b-barrel"/>
    <property type="match status" value="1"/>
</dbReference>
<gene>
    <name evidence="6" type="ORF">SAMN05444349_102124</name>
</gene>
<evidence type="ECO:0000259" key="4">
    <source>
        <dbReference type="Pfam" id="PF00593"/>
    </source>
</evidence>
<dbReference type="SUPFAM" id="SSF56935">
    <property type="entry name" value="Porins"/>
    <property type="match status" value="1"/>
</dbReference>
<evidence type="ECO:0000256" key="2">
    <source>
        <dbReference type="RuleBase" id="RU003357"/>
    </source>
</evidence>
<feature type="domain" description="TonB-dependent receptor-like beta-barrel" evidence="4">
    <location>
        <begin position="458"/>
        <end position="912"/>
    </location>
</feature>
<evidence type="ECO:0000256" key="1">
    <source>
        <dbReference type="PROSITE-ProRule" id="PRU01360"/>
    </source>
</evidence>
<dbReference type="FunFam" id="2.60.40.1120:FF:000003">
    <property type="entry name" value="Outer membrane protein Omp121"/>
    <property type="match status" value="1"/>
</dbReference>
<dbReference type="InterPro" id="IPR023997">
    <property type="entry name" value="TonB-dep_OMP_SusC/RagA_CS"/>
</dbReference>
<sequence>MRNALKLRICFLITFLSFIPLIMYALPPEGITIKGTVVDEALKEAVPGANVTVKGTTIGTITDFDGNYSIVVPNKESVLVISFMGYVTQEIVVGSKQIINVSLKEDAQSLGEVEVVAIAYGNQDKKMLTSAVSSIDNKELIKSPAISITNVLAGALPGVSSVQTTGQPGKDAATIYVRGAGTLNDSQAKPLILVDGIERDFSQIDPNEIETISILKDASSTAVFGVRGANGVVLVTTKRGKAGKTQISVSTKLGLQQPISLVEQTGSYEFARFWNIKQKMDHVTNPKLYFTPEQVEAYRTGSDPIMYPSMDWKKYIFNNLYLQSQNNLNISGGSENVKYYISLGYTYQNGLLKELPGQMYDNNYRFNRYNYRANIDANLTKTTLMKLGISGILGKIQEPRSVVSGTGEDQNPWVIAQIWSHPFAGPGFINGVRTLVPKDMVPLGEVMRDGMFVFYGQGYNQNYDTNLNLDLDITQKLDFVTPGLSVAIKGAYDNKFTLNKVRTGGAIESQTVYYKSYFDTNGSMAQTDPDYDKTYIYVPNGSDTPLNYSESSGRGQNWYLEGRINYDRTFGDHRVSGLFLYNQSRNYYPDSYTYIPRSYVGLVGRATYAYRSKYLLDVNVGYNGSENFAPGSTRFGVFPSFSAGWIATAEKFMENQKVIDYLKLRASWGRVGNDKGVDSRFMYMPAVWGGSGGYSFGVDNAYSQSASGISSIGNPAVTWETAEKQNYGIDIKLLDSRLSATFDYFIEHRTGILISPLSTPGIIATSLPNLNIGQVNNHGYEISIGWNDRIGKDFSYFANANMSFARNKIINMDEVPKQFSYMNQTGGSTGRQTDVYKYLRLYQYSDFTEGANGELTLNPNLPQPYQKVYPGDAMYADLNGDGIVDGNDKCVSGYATRPEYTFGMNMGFDWKGFSLSMQWVGSTNVSRMYDIEYRIPYTNAGKRGLLTYFYDGCWTPENQLGAVYPRPSEESESWNSEPSTLWLVDASYLRLKSLNFGYTITGKKFLKKLGISSLGLNFSGYNLLTFSPLKYLDPESNPDRFGDYPLIKTYSFGLNLNF</sequence>
<evidence type="ECO:0000313" key="7">
    <source>
        <dbReference type="Proteomes" id="UP000184436"/>
    </source>
</evidence>
<evidence type="ECO:0000313" key="6">
    <source>
        <dbReference type="EMBL" id="SHE43949.1"/>
    </source>
</evidence>
<keyword evidence="1" id="KW-1134">Transmembrane beta strand</keyword>
<dbReference type="Gene3D" id="2.60.40.1120">
    <property type="entry name" value="Carboxypeptidase-like, regulatory domain"/>
    <property type="match status" value="1"/>
</dbReference>
<dbReference type="EMBL" id="FQVD01000002">
    <property type="protein sequence ID" value="SHE43949.1"/>
    <property type="molecule type" value="Genomic_DNA"/>
</dbReference>
<dbReference type="AlphaFoldDB" id="A0A1M4THG1"/>
<dbReference type="FunFam" id="2.170.130.10:FF:000003">
    <property type="entry name" value="SusC/RagA family TonB-linked outer membrane protein"/>
    <property type="match status" value="1"/>
</dbReference>
<name>A0A1M4THG1_9BACE</name>
<comment type="similarity">
    <text evidence="1 2">Belongs to the TonB-dependent receptor family.</text>
</comment>
<dbReference type="OrthoDB" id="9768177at2"/>
<dbReference type="InterPro" id="IPR023996">
    <property type="entry name" value="TonB-dep_OMP_SusC/RagA"/>
</dbReference>
<dbReference type="InterPro" id="IPR008969">
    <property type="entry name" value="CarboxyPept-like_regulatory"/>
</dbReference>
<dbReference type="GO" id="GO:0009279">
    <property type="term" value="C:cell outer membrane"/>
    <property type="evidence" value="ECO:0007669"/>
    <property type="project" value="UniProtKB-SubCell"/>
</dbReference>
<comment type="subcellular location">
    <subcellularLocation>
        <location evidence="1">Cell outer membrane</location>
        <topology evidence="1">Multi-pass membrane protein</topology>
    </subcellularLocation>
</comment>
<dbReference type="PROSITE" id="PS52016">
    <property type="entry name" value="TONB_DEPENDENT_REC_3"/>
    <property type="match status" value="1"/>
</dbReference>